<accession>A0AAD9JF48</accession>
<dbReference type="InterPro" id="IPR010994">
    <property type="entry name" value="RuvA_2-like"/>
</dbReference>
<dbReference type="SUPFAM" id="SSF50249">
    <property type="entry name" value="Nucleic acid-binding proteins"/>
    <property type="match status" value="1"/>
</dbReference>
<dbReference type="InterPro" id="IPR006641">
    <property type="entry name" value="YqgF/RNaseH-like_dom"/>
</dbReference>
<dbReference type="InterPro" id="IPR041692">
    <property type="entry name" value="HHH_9"/>
</dbReference>
<evidence type="ECO:0000256" key="1">
    <source>
        <dbReference type="SAM" id="MobiDB-lite"/>
    </source>
</evidence>
<dbReference type="InterPro" id="IPR003029">
    <property type="entry name" value="S1_domain"/>
</dbReference>
<sequence>MSVYFRSKEMTQQKKAKACSKVVKQEADLDFDCQWNLIDVLSEKVTWTKWALENTVHLLDDGNTVPFIARYRKEKTNKMEAEKIREVKQQLDYLRTVQSKAVSVYNTVAKLGKVTYEWKQALALSQTLHDVEHLYAPYKPGSKGTLAERARELGLEPLAMKLITPPGRANLYEVINPNIEGLSCIEDVKNGVQHIIADVISKNHDIMKAIREWCKSAPISLKCMRTKTTNNSKNSKSKAGGKGRTGIGQNLIDANKFELYFDFSAPIRNLRPHQILAINRGVAKNVLSTKIVIPDYINRQLHDLVHRKFVHPQVSRDTAELIRKSIQDAYTRLIEPLMMRHLKSDLNKIAEKAAIDVFASNLKKLLLMPPVRGQVILGVDPGFKHGCKYAVISITGQVLDTGVFYPHVQCKGNEVNHIRNVIIQNRCEIVGIGNGMACRETETFFAEHIKKGTFKPLNIKFCASAEAKNELPNMDVSLRGAVSIARRLQDPLAELVKIEPKHIGVGMYQHDVSDTQLKITLDGVVEDCVNFVGVDLNVASEVLLKHIAGLNSTTAKNIVKHRETNGTFTNRGQAEYNKRPWTKSLQTVCRIHPNFVSEWRNKRRRPNVNSLCAMIFQGMMSELNLLFCCSCSEESGNETLPSRKRKANTNPTGQKNKKRKAAVSLEPNPLDMTSIHPESYHIADRILSLAGVTRDHIGMSRCIDAVKALTGKNSLDALSEQLDAGVPTLSLIIEALQQRIGHDLRDEFEKPLFREGVKRLCDIKVGDHLTGRVTNTVHFGAFVDVGVGRDGLIHSSQINPQCLHGKMGLELGDKVEVSVTNIDLTRDRFGLRLLKLG</sequence>
<dbReference type="GO" id="GO:0003735">
    <property type="term" value="F:structural constituent of ribosome"/>
    <property type="evidence" value="ECO:0007669"/>
    <property type="project" value="TreeGrafter"/>
</dbReference>
<dbReference type="Pfam" id="PF09371">
    <property type="entry name" value="Tex_N"/>
    <property type="match status" value="1"/>
</dbReference>
<dbReference type="Proteomes" id="UP001208570">
    <property type="component" value="Unassembled WGS sequence"/>
</dbReference>
<name>A0AAD9JF48_9ANNE</name>
<dbReference type="AlphaFoldDB" id="A0AAD9JF48"/>
<feature type="domain" description="S1 motif" evidence="2">
    <location>
        <begin position="766"/>
        <end position="834"/>
    </location>
</feature>
<dbReference type="InterPro" id="IPR012340">
    <property type="entry name" value="NA-bd_OB-fold"/>
</dbReference>
<dbReference type="Pfam" id="PF16921">
    <property type="entry name" value="Tex_YqgF"/>
    <property type="match status" value="1"/>
</dbReference>
<dbReference type="Pfam" id="PF00575">
    <property type="entry name" value="S1"/>
    <property type="match status" value="1"/>
</dbReference>
<gene>
    <name evidence="3" type="ORF">LSH36_372g01023</name>
</gene>
<evidence type="ECO:0000313" key="3">
    <source>
        <dbReference type="EMBL" id="KAK2151200.1"/>
    </source>
</evidence>
<dbReference type="GO" id="GO:0003729">
    <property type="term" value="F:mRNA binding"/>
    <property type="evidence" value="ECO:0007669"/>
    <property type="project" value="TreeGrafter"/>
</dbReference>
<dbReference type="SMART" id="SM00732">
    <property type="entry name" value="YqgFc"/>
    <property type="match status" value="1"/>
</dbReference>
<dbReference type="Gene3D" id="2.40.50.140">
    <property type="entry name" value="Nucleic acid-binding proteins"/>
    <property type="match status" value="1"/>
</dbReference>
<dbReference type="Gene3D" id="1.10.150.310">
    <property type="entry name" value="Tex RuvX-like domain-like"/>
    <property type="match status" value="2"/>
</dbReference>
<dbReference type="InterPro" id="IPR032639">
    <property type="entry name" value="Tex_YqgF"/>
</dbReference>
<dbReference type="GO" id="GO:0006139">
    <property type="term" value="P:nucleobase-containing compound metabolic process"/>
    <property type="evidence" value="ECO:0007669"/>
    <property type="project" value="InterPro"/>
</dbReference>
<dbReference type="Pfam" id="PF12836">
    <property type="entry name" value="HHH_3"/>
    <property type="match status" value="1"/>
</dbReference>
<protein>
    <recommendedName>
        <fullName evidence="2">S1 motif domain-containing protein</fullName>
    </recommendedName>
</protein>
<dbReference type="SUPFAM" id="SSF158832">
    <property type="entry name" value="Tex N-terminal region-like"/>
    <property type="match status" value="1"/>
</dbReference>
<dbReference type="InterPro" id="IPR050437">
    <property type="entry name" value="Ribos_protein_bS1-like"/>
</dbReference>
<organism evidence="3 4">
    <name type="scientific">Paralvinella palmiformis</name>
    <dbReference type="NCBI Taxonomy" id="53620"/>
    <lineage>
        <taxon>Eukaryota</taxon>
        <taxon>Metazoa</taxon>
        <taxon>Spiralia</taxon>
        <taxon>Lophotrochozoa</taxon>
        <taxon>Annelida</taxon>
        <taxon>Polychaeta</taxon>
        <taxon>Sedentaria</taxon>
        <taxon>Canalipalpata</taxon>
        <taxon>Terebellida</taxon>
        <taxon>Terebelliformia</taxon>
        <taxon>Alvinellidae</taxon>
        <taxon>Paralvinella</taxon>
    </lineage>
</organism>
<dbReference type="InterPro" id="IPR055179">
    <property type="entry name" value="Tex-like_central_region"/>
</dbReference>
<dbReference type="GO" id="GO:0006412">
    <property type="term" value="P:translation"/>
    <property type="evidence" value="ECO:0007669"/>
    <property type="project" value="TreeGrafter"/>
</dbReference>
<feature type="region of interest" description="Disordered" evidence="1">
    <location>
        <begin position="635"/>
        <end position="662"/>
    </location>
</feature>
<dbReference type="InterPro" id="IPR018974">
    <property type="entry name" value="Tex-like_N"/>
</dbReference>
<dbReference type="InterPro" id="IPR012337">
    <property type="entry name" value="RNaseH-like_sf"/>
</dbReference>
<dbReference type="FunFam" id="3.30.420.140:FF:000001">
    <property type="entry name" value="RNA-binding transcriptional accessory protein"/>
    <property type="match status" value="1"/>
</dbReference>
<dbReference type="SUPFAM" id="SSF53098">
    <property type="entry name" value="Ribonuclease H-like"/>
    <property type="match status" value="1"/>
</dbReference>
<dbReference type="Gene3D" id="3.30.420.140">
    <property type="entry name" value="YqgF/RNase H-like domain"/>
    <property type="match status" value="1"/>
</dbReference>
<dbReference type="PANTHER" id="PTHR10724">
    <property type="entry name" value="30S RIBOSOMAL PROTEIN S1"/>
    <property type="match status" value="1"/>
</dbReference>
<dbReference type="Pfam" id="PF17674">
    <property type="entry name" value="HHH_9"/>
    <property type="match status" value="1"/>
</dbReference>
<dbReference type="PROSITE" id="PS50126">
    <property type="entry name" value="S1"/>
    <property type="match status" value="1"/>
</dbReference>
<dbReference type="EMBL" id="JAODUP010000372">
    <property type="protein sequence ID" value="KAK2151200.1"/>
    <property type="molecule type" value="Genomic_DNA"/>
</dbReference>
<evidence type="ECO:0000259" key="2">
    <source>
        <dbReference type="PROSITE" id="PS50126"/>
    </source>
</evidence>
<dbReference type="SUPFAM" id="SSF47781">
    <property type="entry name" value="RuvA domain 2-like"/>
    <property type="match status" value="2"/>
</dbReference>
<dbReference type="InterPro" id="IPR037027">
    <property type="entry name" value="YqgF/RNaseH-like_dom_sf"/>
</dbReference>
<dbReference type="InterPro" id="IPR023323">
    <property type="entry name" value="Tex-like_dom_sf"/>
</dbReference>
<dbReference type="FunFam" id="1.10.10.650:FF:000001">
    <property type="entry name" value="S1 RNA-binding domain 1"/>
    <property type="match status" value="1"/>
</dbReference>
<dbReference type="Gene3D" id="1.10.3500.10">
    <property type="entry name" value="Tex N-terminal region-like"/>
    <property type="match status" value="1"/>
</dbReference>
<evidence type="ECO:0000313" key="4">
    <source>
        <dbReference type="Proteomes" id="UP001208570"/>
    </source>
</evidence>
<dbReference type="Pfam" id="PF22706">
    <property type="entry name" value="Tex_central_region"/>
    <property type="match status" value="1"/>
</dbReference>
<dbReference type="SMART" id="SM00316">
    <property type="entry name" value="S1"/>
    <property type="match status" value="1"/>
</dbReference>
<dbReference type="InterPro" id="IPR023319">
    <property type="entry name" value="Tex-like_HTH_dom_sf"/>
</dbReference>
<reference evidence="3" key="1">
    <citation type="journal article" date="2023" name="Mol. Biol. Evol.">
        <title>Third-Generation Sequencing Reveals the Adaptive Role of the Epigenome in Three Deep-Sea Polychaetes.</title>
        <authorList>
            <person name="Perez M."/>
            <person name="Aroh O."/>
            <person name="Sun Y."/>
            <person name="Lan Y."/>
            <person name="Juniper S.K."/>
            <person name="Young C.R."/>
            <person name="Angers B."/>
            <person name="Qian P.Y."/>
        </authorList>
    </citation>
    <scope>NUCLEOTIDE SEQUENCE</scope>
    <source>
        <strain evidence="3">P08H-3</strain>
    </source>
</reference>
<proteinExistence type="predicted"/>
<dbReference type="PANTHER" id="PTHR10724:SF10">
    <property type="entry name" value="S1 RNA-BINDING DOMAIN-CONTAINING PROTEIN 1"/>
    <property type="match status" value="1"/>
</dbReference>
<comment type="caution">
    <text evidence="3">The sequence shown here is derived from an EMBL/GenBank/DDBJ whole genome shotgun (WGS) entry which is preliminary data.</text>
</comment>
<keyword evidence="4" id="KW-1185">Reference proteome</keyword>
<dbReference type="Gene3D" id="1.10.10.650">
    <property type="entry name" value="RuvA domain 2-like"/>
    <property type="match status" value="1"/>
</dbReference>